<comment type="caution">
    <text evidence="1">The sequence shown here is derived from an EMBL/GenBank/DDBJ whole genome shotgun (WGS) entry which is preliminary data.</text>
</comment>
<evidence type="ECO:0000313" key="1">
    <source>
        <dbReference type="EMBL" id="MCH6159946.1"/>
    </source>
</evidence>
<dbReference type="Proteomes" id="UP001166784">
    <property type="component" value="Unassembled WGS sequence"/>
</dbReference>
<proteinExistence type="predicted"/>
<reference evidence="1" key="2">
    <citation type="journal article" date="2023" name="Int. J. Syst. Evol. Microbiol.">
        <title>Streptomyces marispadix sp. nov., isolated from marine beach sediment of the Northern Coast of Portugal.</title>
        <authorList>
            <person name="dos Santos J.D.N."/>
            <person name="Vitorino I.R."/>
            <person name="Kallscheuer N."/>
            <person name="Srivastava A."/>
            <person name="Krautwurst S."/>
            <person name="Marz M."/>
            <person name="Jogler C."/>
            <person name="Lobo Da Cunha A."/>
            <person name="Catita J."/>
            <person name="Goncalves H."/>
            <person name="Gonzalez I."/>
            <person name="Reyes F."/>
            <person name="Lage O.M."/>
        </authorList>
    </citation>
    <scope>NUCLEOTIDE SEQUENCE</scope>
    <source>
        <strain evidence="1">M600PL45_2</strain>
    </source>
</reference>
<protein>
    <submittedName>
        <fullName evidence="1">Uncharacterized protein</fullName>
    </submittedName>
</protein>
<organism evidence="1 2">
    <name type="scientific">Streptomyces marispadix</name>
    <dbReference type="NCBI Taxonomy" id="2922868"/>
    <lineage>
        <taxon>Bacteria</taxon>
        <taxon>Bacillati</taxon>
        <taxon>Actinomycetota</taxon>
        <taxon>Actinomycetes</taxon>
        <taxon>Kitasatosporales</taxon>
        <taxon>Streptomycetaceae</taxon>
        <taxon>Streptomyces</taxon>
    </lineage>
</organism>
<dbReference type="RefSeq" id="WP_241057929.1">
    <property type="nucleotide sequence ID" value="NZ_JAKWJU010000002.1"/>
</dbReference>
<reference evidence="1" key="1">
    <citation type="submission" date="2022-03" db="EMBL/GenBank/DDBJ databases">
        <authorList>
            <person name="Santos J.D.N."/>
            <person name="Kallscheuer N."/>
            <person name="Jogler C."/>
            <person name="Lage O.M."/>
        </authorList>
    </citation>
    <scope>NUCLEOTIDE SEQUENCE</scope>
    <source>
        <strain evidence="1">M600PL45_2</strain>
    </source>
</reference>
<dbReference type="EMBL" id="JAKWJU010000002">
    <property type="protein sequence ID" value="MCH6159946.1"/>
    <property type="molecule type" value="Genomic_DNA"/>
</dbReference>
<sequence>MADARAAEYRAVIEAACEAIRAGSGTAGSVRRLRAELRRIGRRDFFPPPERERAHAAVRTLADEFTPPGATAARAGRPEKEQA</sequence>
<name>A0ABS9SUI7_9ACTN</name>
<accession>A0ABS9SUI7</accession>
<keyword evidence="2" id="KW-1185">Reference proteome</keyword>
<evidence type="ECO:0000313" key="2">
    <source>
        <dbReference type="Proteomes" id="UP001166784"/>
    </source>
</evidence>
<gene>
    <name evidence="1" type="ORF">MMA15_05790</name>
</gene>